<dbReference type="RefSeq" id="WP_179483339.1">
    <property type="nucleotide sequence ID" value="NZ_JACCFW010000001.1"/>
</dbReference>
<dbReference type="Pfam" id="PF07729">
    <property type="entry name" value="FCD"/>
    <property type="match status" value="1"/>
</dbReference>
<dbReference type="GO" id="GO:0003700">
    <property type="term" value="F:DNA-binding transcription factor activity"/>
    <property type="evidence" value="ECO:0007669"/>
    <property type="project" value="InterPro"/>
</dbReference>
<dbReference type="InterPro" id="IPR011711">
    <property type="entry name" value="GntR_C"/>
</dbReference>
<evidence type="ECO:0000313" key="5">
    <source>
        <dbReference type="EMBL" id="NYJ76261.1"/>
    </source>
</evidence>
<dbReference type="GO" id="GO:0003677">
    <property type="term" value="F:DNA binding"/>
    <property type="evidence" value="ECO:0007669"/>
    <property type="project" value="UniProtKB-KW"/>
</dbReference>
<dbReference type="InterPro" id="IPR036390">
    <property type="entry name" value="WH_DNA-bd_sf"/>
</dbReference>
<evidence type="ECO:0000256" key="2">
    <source>
        <dbReference type="ARBA" id="ARBA00023125"/>
    </source>
</evidence>
<keyword evidence="1" id="KW-0805">Transcription regulation</keyword>
<comment type="caution">
    <text evidence="5">The sequence shown here is derived from an EMBL/GenBank/DDBJ whole genome shotgun (WGS) entry which is preliminary data.</text>
</comment>
<dbReference type="InterPro" id="IPR000524">
    <property type="entry name" value="Tscrpt_reg_HTH_GntR"/>
</dbReference>
<dbReference type="PANTHER" id="PTHR43537:SF5">
    <property type="entry name" value="UXU OPERON TRANSCRIPTIONAL REGULATOR"/>
    <property type="match status" value="1"/>
</dbReference>
<keyword evidence="6" id="KW-1185">Reference proteome</keyword>
<accession>A0A853DNB8</accession>
<dbReference type="EMBL" id="JACCFW010000001">
    <property type="protein sequence ID" value="NYJ76261.1"/>
    <property type="molecule type" value="Genomic_DNA"/>
</dbReference>
<dbReference type="InterPro" id="IPR008920">
    <property type="entry name" value="TF_FadR/GntR_C"/>
</dbReference>
<keyword evidence="3" id="KW-0804">Transcription</keyword>
<dbReference type="SMART" id="SM00345">
    <property type="entry name" value="HTH_GNTR"/>
    <property type="match status" value="1"/>
</dbReference>
<dbReference type="InterPro" id="IPR036388">
    <property type="entry name" value="WH-like_DNA-bd_sf"/>
</dbReference>
<dbReference type="Gene3D" id="1.10.10.10">
    <property type="entry name" value="Winged helix-like DNA-binding domain superfamily/Winged helix DNA-binding domain"/>
    <property type="match status" value="1"/>
</dbReference>
<organism evidence="5 6">
    <name type="scientific">Allobranchiibius huperziae</name>
    <dbReference type="NCBI Taxonomy" id="1874116"/>
    <lineage>
        <taxon>Bacteria</taxon>
        <taxon>Bacillati</taxon>
        <taxon>Actinomycetota</taxon>
        <taxon>Actinomycetes</taxon>
        <taxon>Micrococcales</taxon>
        <taxon>Dermacoccaceae</taxon>
        <taxon>Allobranchiibius</taxon>
    </lineage>
</organism>
<dbReference type="AlphaFoldDB" id="A0A853DNB8"/>
<dbReference type="Pfam" id="PF00392">
    <property type="entry name" value="GntR"/>
    <property type="match status" value="1"/>
</dbReference>
<protein>
    <submittedName>
        <fullName evidence="5">DNA-binding GntR family transcriptional regulator</fullName>
    </submittedName>
</protein>
<feature type="domain" description="HTH gntR-type" evidence="4">
    <location>
        <begin position="4"/>
        <end position="71"/>
    </location>
</feature>
<dbReference type="Proteomes" id="UP000571817">
    <property type="component" value="Unassembled WGS sequence"/>
</dbReference>
<dbReference type="SUPFAM" id="SSF48008">
    <property type="entry name" value="GntR ligand-binding domain-like"/>
    <property type="match status" value="1"/>
</dbReference>
<dbReference type="PROSITE" id="PS50949">
    <property type="entry name" value="HTH_GNTR"/>
    <property type="match status" value="1"/>
</dbReference>
<name>A0A853DNB8_9MICO</name>
<proteinExistence type="predicted"/>
<evidence type="ECO:0000256" key="3">
    <source>
        <dbReference type="ARBA" id="ARBA00023163"/>
    </source>
</evidence>
<keyword evidence="2 5" id="KW-0238">DNA-binding</keyword>
<dbReference type="PANTHER" id="PTHR43537">
    <property type="entry name" value="TRANSCRIPTIONAL REGULATOR, GNTR FAMILY"/>
    <property type="match status" value="1"/>
</dbReference>
<dbReference type="Gene3D" id="1.20.120.530">
    <property type="entry name" value="GntR ligand-binding domain-like"/>
    <property type="match status" value="1"/>
</dbReference>
<evidence type="ECO:0000313" key="6">
    <source>
        <dbReference type="Proteomes" id="UP000571817"/>
    </source>
</evidence>
<evidence type="ECO:0000259" key="4">
    <source>
        <dbReference type="PROSITE" id="PS50949"/>
    </source>
</evidence>
<dbReference type="SMART" id="SM00895">
    <property type="entry name" value="FCD"/>
    <property type="match status" value="1"/>
</dbReference>
<sequence length="217" mass="24097">MEKIGKAAQAYREIERMIVLGHLAPGSLASESLLMERTGLGRTPVREALQQLARNRMVEIHPNKGLLIPPTSVEAELRMLELRRVLEALAVRLACHRAGEEVRAGMAAMVDQLTKETFTLEAYAETVKRTHELIVTGSGNDYLADSIAPLHGLSRRFWFTHVVDQQGEINTGSALHIRILRAILDRDSDAAETASLALNDYLVEFSHATLRSAVHDR</sequence>
<dbReference type="CDD" id="cd07377">
    <property type="entry name" value="WHTH_GntR"/>
    <property type="match status" value="1"/>
</dbReference>
<evidence type="ECO:0000256" key="1">
    <source>
        <dbReference type="ARBA" id="ARBA00023015"/>
    </source>
</evidence>
<dbReference type="SUPFAM" id="SSF46785">
    <property type="entry name" value="Winged helix' DNA-binding domain"/>
    <property type="match status" value="1"/>
</dbReference>
<gene>
    <name evidence="5" type="ORF">HNR15_003224</name>
</gene>
<reference evidence="5 6" key="1">
    <citation type="submission" date="2020-07" db="EMBL/GenBank/DDBJ databases">
        <title>Sequencing the genomes of 1000 actinobacteria strains.</title>
        <authorList>
            <person name="Klenk H.-P."/>
        </authorList>
    </citation>
    <scope>NUCLEOTIDE SEQUENCE [LARGE SCALE GENOMIC DNA]</scope>
    <source>
        <strain evidence="5 6">DSM 29531</strain>
    </source>
</reference>